<keyword evidence="1" id="KW-0812">Transmembrane</keyword>
<name>A0A2P2PU02_RHIMU</name>
<sequence length="45" mass="4817">MSIENSIFCALLVYITARFLLGAILMVALSFGGLIVCLLLILVST</sequence>
<dbReference type="EMBL" id="GGEC01077738">
    <property type="protein sequence ID" value="MBX58222.1"/>
    <property type="molecule type" value="Transcribed_RNA"/>
</dbReference>
<reference evidence="2" key="1">
    <citation type="submission" date="2018-02" db="EMBL/GenBank/DDBJ databases">
        <title>Rhizophora mucronata_Transcriptome.</title>
        <authorList>
            <person name="Meera S.P."/>
            <person name="Sreeshan A."/>
            <person name="Augustine A."/>
        </authorList>
    </citation>
    <scope>NUCLEOTIDE SEQUENCE</scope>
    <source>
        <tissue evidence="2">Leaf</tissue>
    </source>
</reference>
<feature type="transmembrane region" description="Helical" evidence="1">
    <location>
        <begin position="20"/>
        <end position="43"/>
    </location>
</feature>
<dbReference type="AlphaFoldDB" id="A0A2P2PU02"/>
<evidence type="ECO:0000313" key="2">
    <source>
        <dbReference type="EMBL" id="MBX58222.1"/>
    </source>
</evidence>
<keyword evidence="1" id="KW-0472">Membrane</keyword>
<organism evidence="2">
    <name type="scientific">Rhizophora mucronata</name>
    <name type="common">Asiatic mangrove</name>
    <dbReference type="NCBI Taxonomy" id="61149"/>
    <lineage>
        <taxon>Eukaryota</taxon>
        <taxon>Viridiplantae</taxon>
        <taxon>Streptophyta</taxon>
        <taxon>Embryophyta</taxon>
        <taxon>Tracheophyta</taxon>
        <taxon>Spermatophyta</taxon>
        <taxon>Magnoliopsida</taxon>
        <taxon>eudicotyledons</taxon>
        <taxon>Gunneridae</taxon>
        <taxon>Pentapetalae</taxon>
        <taxon>rosids</taxon>
        <taxon>fabids</taxon>
        <taxon>Malpighiales</taxon>
        <taxon>Rhizophoraceae</taxon>
        <taxon>Rhizophora</taxon>
    </lineage>
</organism>
<protein>
    <submittedName>
        <fullName evidence="2">Uncharacterized protein</fullName>
    </submittedName>
</protein>
<accession>A0A2P2PU02</accession>
<proteinExistence type="predicted"/>
<keyword evidence="1" id="KW-1133">Transmembrane helix</keyword>
<evidence type="ECO:0000256" key="1">
    <source>
        <dbReference type="SAM" id="Phobius"/>
    </source>
</evidence>